<comment type="caution">
    <text evidence="3">The sequence shown here is derived from an EMBL/GenBank/DDBJ whole genome shotgun (WGS) entry which is preliminary data.</text>
</comment>
<organism evidence="3 4">
    <name type="scientific">Mugilogobius chulae</name>
    <name type="common">yellowstripe goby</name>
    <dbReference type="NCBI Taxonomy" id="88201"/>
    <lineage>
        <taxon>Eukaryota</taxon>
        <taxon>Metazoa</taxon>
        <taxon>Chordata</taxon>
        <taxon>Craniata</taxon>
        <taxon>Vertebrata</taxon>
        <taxon>Euteleostomi</taxon>
        <taxon>Actinopterygii</taxon>
        <taxon>Neopterygii</taxon>
        <taxon>Teleostei</taxon>
        <taxon>Neoteleostei</taxon>
        <taxon>Acanthomorphata</taxon>
        <taxon>Gobiaria</taxon>
        <taxon>Gobiiformes</taxon>
        <taxon>Gobioidei</taxon>
        <taxon>Gobiidae</taxon>
        <taxon>Gobionellinae</taxon>
        <taxon>Mugilogobius</taxon>
    </lineage>
</organism>
<dbReference type="AlphaFoldDB" id="A0AAW0PP03"/>
<accession>A0AAW0PP03</accession>
<dbReference type="Proteomes" id="UP001460270">
    <property type="component" value="Unassembled WGS sequence"/>
</dbReference>
<name>A0AAW0PP03_9GOBI</name>
<sequence>MRMHFPLVLLVALSAVVPGLFVVSVDVCDLKAQLEALNSEEHGAEKDKMLATGMQDVDGRLDLASSWIEERERERERERESEKSCNCFMWQGHRAQVPLIAGPPPDRTVGADTVPQQQDLKKSLKYGLSP</sequence>
<keyword evidence="2" id="KW-0732">Signal</keyword>
<feature type="signal peptide" evidence="2">
    <location>
        <begin position="1"/>
        <end position="19"/>
    </location>
</feature>
<evidence type="ECO:0000313" key="4">
    <source>
        <dbReference type="Proteomes" id="UP001460270"/>
    </source>
</evidence>
<keyword evidence="4" id="KW-1185">Reference proteome</keyword>
<dbReference type="EMBL" id="JBBPFD010000004">
    <property type="protein sequence ID" value="KAK7930621.1"/>
    <property type="molecule type" value="Genomic_DNA"/>
</dbReference>
<evidence type="ECO:0000256" key="1">
    <source>
        <dbReference type="SAM" id="MobiDB-lite"/>
    </source>
</evidence>
<feature type="region of interest" description="Disordered" evidence="1">
    <location>
        <begin position="99"/>
        <end position="130"/>
    </location>
</feature>
<evidence type="ECO:0000256" key="2">
    <source>
        <dbReference type="SAM" id="SignalP"/>
    </source>
</evidence>
<protein>
    <submittedName>
        <fullName evidence="3">Uncharacterized protein</fullName>
    </submittedName>
</protein>
<evidence type="ECO:0000313" key="3">
    <source>
        <dbReference type="EMBL" id="KAK7930621.1"/>
    </source>
</evidence>
<reference evidence="4" key="1">
    <citation type="submission" date="2024-04" db="EMBL/GenBank/DDBJ databases">
        <title>Salinicola lusitanus LLJ914,a marine bacterium isolated from the Okinawa Trough.</title>
        <authorList>
            <person name="Li J."/>
        </authorList>
    </citation>
    <scope>NUCLEOTIDE SEQUENCE [LARGE SCALE GENOMIC DNA]</scope>
</reference>
<gene>
    <name evidence="3" type="ORF">WMY93_007016</name>
</gene>
<proteinExistence type="predicted"/>
<feature type="chain" id="PRO_5044001827" evidence="2">
    <location>
        <begin position="20"/>
        <end position="130"/>
    </location>
</feature>